<dbReference type="InterPro" id="IPR014710">
    <property type="entry name" value="RmlC-like_jellyroll"/>
</dbReference>
<evidence type="ECO:0000313" key="2">
    <source>
        <dbReference type="EMBL" id="RRB06619.1"/>
    </source>
</evidence>
<dbReference type="Gene3D" id="2.60.120.10">
    <property type="entry name" value="Jelly Rolls"/>
    <property type="match status" value="1"/>
</dbReference>
<dbReference type="InterPro" id="IPR000595">
    <property type="entry name" value="cNMP-bd_dom"/>
</dbReference>
<dbReference type="SMART" id="SM00100">
    <property type="entry name" value="cNMP"/>
    <property type="match status" value="1"/>
</dbReference>
<evidence type="ECO:0000259" key="1">
    <source>
        <dbReference type="PROSITE" id="PS50042"/>
    </source>
</evidence>
<reference evidence="2 3" key="1">
    <citation type="submission" date="2018-11" db="EMBL/GenBank/DDBJ databases">
        <authorList>
            <person name="Zhou Z."/>
            <person name="Wang G."/>
        </authorList>
    </citation>
    <scope>NUCLEOTIDE SEQUENCE [LARGE SCALE GENOMIC DNA]</scope>
    <source>
        <strain evidence="2 3">KCTC52004</strain>
    </source>
</reference>
<dbReference type="CDD" id="cd00038">
    <property type="entry name" value="CAP_ED"/>
    <property type="match status" value="1"/>
</dbReference>
<dbReference type="AlphaFoldDB" id="A0A3P1C092"/>
<evidence type="ECO:0000313" key="3">
    <source>
        <dbReference type="Proteomes" id="UP000271925"/>
    </source>
</evidence>
<comment type="caution">
    <text evidence="2">The sequence shown here is derived from an EMBL/GenBank/DDBJ whole genome shotgun (WGS) entry which is preliminary data.</text>
</comment>
<protein>
    <submittedName>
        <fullName evidence="2">Cyclic nucleotide-binding domain-containing protein</fullName>
    </submittedName>
</protein>
<name>A0A3P1C092_9BACT</name>
<keyword evidence="3" id="KW-1185">Reference proteome</keyword>
<dbReference type="OrthoDB" id="792939at2"/>
<proteinExistence type="predicted"/>
<dbReference type="RefSeq" id="WP_124869940.1">
    <property type="nucleotide sequence ID" value="NZ_RQJO01000007.1"/>
</dbReference>
<dbReference type="Pfam" id="PF00027">
    <property type="entry name" value="cNMP_binding"/>
    <property type="match status" value="1"/>
</dbReference>
<gene>
    <name evidence="2" type="ORF">EHT25_02140</name>
</gene>
<feature type="domain" description="Cyclic nucleotide-binding" evidence="1">
    <location>
        <begin position="19"/>
        <end position="123"/>
    </location>
</feature>
<dbReference type="SUPFAM" id="SSF51206">
    <property type="entry name" value="cAMP-binding domain-like"/>
    <property type="match status" value="1"/>
</dbReference>
<sequence length="199" mass="22825">MERPELAAALDRLKKVVFPVVSLTEDEWENFASCWHPVEYKRKTVMTAAGEVERFLYFVVDGVQRAYFVGEGKRDATLIFSYSGSMSGIIDSFQLQRPSLYYLETLTASRLLRLSFADFNRLLATYPNLERWGRIGTAAAMSGLMERYIELMTYTAEEKFRVLLTRSPHVLQLIPHKYLASYLALDPTTFSKLLATVKL</sequence>
<organism evidence="2 3">
    <name type="scientific">Larkinella rosea</name>
    <dbReference type="NCBI Taxonomy" id="2025312"/>
    <lineage>
        <taxon>Bacteria</taxon>
        <taxon>Pseudomonadati</taxon>
        <taxon>Bacteroidota</taxon>
        <taxon>Cytophagia</taxon>
        <taxon>Cytophagales</taxon>
        <taxon>Spirosomataceae</taxon>
        <taxon>Larkinella</taxon>
    </lineage>
</organism>
<dbReference type="InterPro" id="IPR018490">
    <property type="entry name" value="cNMP-bd_dom_sf"/>
</dbReference>
<accession>A0A3P1C092</accession>
<dbReference type="EMBL" id="RQJO01000007">
    <property type="protein sequence ID" value="RRB06619.1"/>
    <property type="molecule type" value="Genomic_DNA"/>
</dbReference>
<dbReference type="PROSITE" id="PS50042">
    <property type="entry name" value="CNMP_BINDING_3"/>
    <property type="match status" value="1"/>
</dbReference>
<dbReference type="Proteomes" id="UP000271925">
    <property type="component" value="Unassembled WGS sequence"/>
</dbReference>